<evidence type="ECO:0000313" key="4">
    <source>
        <dbReference type="EMBL" id="GEP72856.1"/>
    </source>
</evidence>
<feature type="domain" description="Inosine/uridine-preferring nucleoside hydrolase" evidence="3">
    <location>
        <begin position="10"/>
        <end position="299"/>
    </location>
</feature>
<protein>
    <submittedName>
        <fullName evidence="4">Ribonucleoside hydrolase RihC</fullName>
    </submittedName>
</protein>
<dbReference type="GO" id="GO:0008477">
    <property type="term" value="F:purine nucleosidase activity"/>
    <property type="evidence" value="ECO:0007669"/>
    <property type="project" value="TreeGrafter"/>
</dbReference>
<dbReference type="GO" id="GO:0005829">
    <property type="term" value="C:cytosol"/>
    <property type="evidence" value="ECO:0007669"/>
    <property type="project" value="TreeGrafter"/>
</dbReference>
<dbReference type="STRING" id="1423795.FD12_GL000082"/>
<dbReference type="InterPro" id="IPR023186">
    <property type="entry name" value="IUNH"/>
</dbReference>
<dbReference type="GO" id="GO:0006152">
    <property type="term" value="P:purine nucleoside catabolic process"/>
    <property type="evidence" value="ECO:0007669"/>
    <property type="project" value="TreeGrafter"/>
</dbReference>
<dbReference type="CDD" id="cd02651">
    <property type="entry name" value="nuc_hydro_IU_UC_XIUA"/>
    <property type="match status" value="1"/>
</dbReference>
<dbReference type="SUPFAM" id="SSF53590">
    <property type="entry name" value="Nucleoside hydrolase"/>
    <property type="match status" value="1"/>
</dbReference>
<evidence type="ECO:0000259" key="3">
    <source>
        <dbReference type="Pfam" id="PF01156"/>
    </source>
</evidence>
<dbReference type="InterPro" id="IPR001910">
    <property type="entry name" value="Inosine/uridine_hydrolase_dom"/>
</dbReference>
<dbReference type="PANTHER" id="PTHR12304:SF15">
    <property type="entry name" value="NON-SPECIFIC RIBONUCLEOSIDE HYDROLASE RIHC"/>
    <property type="match status" value="1"/>
</dbReference>
<reference evidence="4 5" key="1">
    <citation type="submission" date="2019-07" db="EMBL/GenBank/DDBJ databases">
        <title>Whole genome shotgun sequence of Lactobacillus rapi NBRC 109618.</title>
        <authorList>
            <person name="Hosoyama A."/>
            <person name="Uohara A."/>
            <person name="Ohji S."/>
            <person name="Ichikawa N."/>
        </authorList>
    </citation>
    <scope>NUCLEOTIDE SEQUENCE [LARGE SCALE GENOMIC DNA]</scope>
    <source>
        <strain evidence="4 5">NBRC 109618</strain>
    </source>
</reference>
<dbReference type="InterPro" id="IPR036452">
    <property type="entry name" value="Ribo_hydro-like"/>
</dbReference>
<dbReference type="Gene3D" id="3.90.245.10">
    <property type="entry name" value="Ribonucleoside hydrolase-like"/>
    <property type="match status" value="1"/>
</dbReference>
<dbReference type="PANTHER" id="PTHR12304">
    <property type="entry name" value="INOSINE-URIDINE PREFERRING NUCLEOSIDE HYDROLASE"/>
    <property type="match status" value="1"/>
</dbReference>
<dbReference type="EMBL" id="BKAM01000036">
    <property type="protein sequence ID" value="GEP72856.1"/>
    <property type="molecule type" value="Genomic_DNA"/>
</dbReference>
<name>A0A512PNT0_9LACO</name>
<dbReference type="Pfam" id="PF01156">
    <property type="entry name" value="IU_nuc_hydro"/>
    <property type="match status" value="1"/>
</dbReference>
<evidence type="ECO:0000313" key="5">
    <source>
        <dbReference type="Proteomes" id="UP000321569"/>
    </source>
</evidence>
<keyword evidence="1 4" id="KW-0378">Hydrolase</keyword>
<proteinExistence type="predicted"/>
<comment type="caution">
    <text evidence="4">The sequence shown here is derived from an EMBL/GenBank/DDBJ whole genome shotgun (WGS) entry which is preliminary data.</text>
</comment>
<evidence type="ECO:0000256" key="1">
    <source>
        <dbReference type="ARBA" id="ARBA00022801"/>
    </source>
</evidence>
<dbReference type="AlphaFoldDB" id="A0A512PNT0"/>
<gene>
    <name evidence="4" type="ORF">LRA02_17240</name>
</gene>
<evidence type="ECO:0000256" key="2">
    <source>
        <dbReference type="ARBA" id="ARBA00023295"/>
    </source>
</evidence>
<keyword evidence="2" id="KW-0326">Glycosidase</keyword>
<sequence length="311" mass="33684">MTEQATKNPVIISTDPGIDDAVAIAIATSDEALDVKLISPISGNVSLEKTTLNTQKLLTFFHKPIRIVPGSHKPLLRPAKDASGVHGKTGMDGYPFPEITTKVDDSVTAATAMHEIVSTSDQPVTLMGIGPLTDIALFIHQYPDDLANIKEVVLMGGSLGRGNFGVLSEFNFATDPEAAKIVFTSGLTIRVAPMEIGRQAKIMPTTSEKIKTLGRVGDMFYKLFSKYRGGSFKKGLNMYDALAVALVLKPELFEQVKTHVEIETTGRYTAGASLIDLKGYLDMPDNATVAVNVDTDKFEKWFVEEIGKTMS</sequence>
<dbReference type="Proteomes" id="UP000321569">
    <property type="component" value="Unassembled WGS sequence"/>
</dbReference>
<accession>A0A512PNT0</accession>
<dbReference type="OrthoDB" id="9797882at2"/>
<organism evidence="4 5">
    <name type="scientific">Lentilactobacillus rapi</name>
    <dbReference type="NCBI Taxonomy" id="481723"/>
    <lineage>
        <taxon>Bacteria</taxon>
        <taxon>Bacillati</taxon>
        <taxon>Bacillota</taxon>
        <taxon>Bacilli</taxon>
        <taxon>Lactobacillales</taxon>
        <taxon>Lactobacillaceae</taxon>
        <taxon>Lentilactobacillus</taxon>
    </lineage>
</organism>
<dbReference type="RefSeq" id="WP_056981325.1">
    <property type="nucleotide sequence ID" value="NZ_BKAM01000036.1"/>
</dbReference>